<accession>A0A9R1CAM0</accession>
<dbReference type="Pfam" id="PF00271">
    <property type="entry name" value="Helicase_C"/>
    <property type="match status" value="1"/>
</dbReference>
<dbReference type="EMBL" id="BPUB01000002">
    <property type="protein sequence ID" value="GJG59101.1"/>
    <property type="molecule type" value="Genomic_DNA"/>
</dbReference>
<dbReference type="PROSITE" id="PS51192">
    <property type="entry name" value="HELICASE_ATP_BIND_1"/>
    <property type="match status" value="1"/>
</dbReference>
<dbReference type="RefSeq" id="WP_223928890.1">
    <property type="nucleotide sequence ID" value="NZ_BPTU01000001.1"/>
</dbReference>
<proteinExistence type="predicted"/>
<feature type="domain" description="Helicase ATP-binding" evidence="1">
    <location>
        <begin position="20"/>
        <end position="148"/>
    </location>
</feature>
<evidence type="ECO:0000313" key="3">
    <source>
        <dbReference type="EMBL" id="GJG59101.1"/>
    </source>
</evidence>
<dbReference type="GO" id="GO:0003677">
    <property type="term" value="F:DNA binding"/>
    <property type="evidence" value="ECO:0007669"/>
    <property type="project" value="InterPro"/>
</dbReference>
<evidence type="ECO:0000259" key="2">
    <source>
        <dbReference type="PROSITE" id="PS51194"/>
    </source>
</evidence>
<comment type="caution">
    <text evidence="3">The sequence shown here is derived from an EMBL/GenBank/DDBJ whole genome shotgun (WGS) entry which is preliminary data.</text>
</comment>
<gene>
    <name evidence="3" type="ORF">PRLR5076_19520</name>
</gene>
<dbReference type="SUPFAM" id="SSF52540">
    <property type="entry name" value="P-loop containing nucleoside triphosphate hydrolases"/>
    <property type="match status" value="1"/>
</dbReference>
<dbReference type="InterPro" id="IPR014001">
    <property type="entry name" value="Helicase_ATP-bd"/>
</dbReference>
<dbReference type="InterPro" id="IPR006935">
    <property type="entry name" value="Helicase/UvrB_N"/>
</dbReference>
<evidence type="ECO:0000259" key="1">
    <source>
        <dbReference type="PROSITE" id="PS51192"/>
    </source>
</evidence>
<dbReference type="PROSITE" id="PS51194">
    <property type="entry name" value="HELICASE_CTER"/>
    <property type="match status" value="1"/>
</dbReference>
<name>A0A9R1CAM0_9BACT</name>
<sequence length="425" mass="48217">MQYKLRPYQIQASDAAVRFFCNKKSERNGILVLPTGAGKSLIVADIASRLKQSVLVLQPSKEILEQNYAKYRSYGMENCSIYSASFNKKEISEVTFATIGSIMAHIDDFDHFQAIIIDECHGVNPVEGQYATFIKKVKRKVLGLTATPYRLYNAQGITTAEKGFMPNGSFKTEDYFIDEFHPMPGVTLTNACILKFLTRTRPRIFHDVLYEVSIQSLLQQGFLARLRYFDLSMIDTRRVKRNSTGRDYDEQSLSEEFARCGLANQLSNIVQRLLRPKDGKPRKGILVFTQFIEESEQLAKEVEGVAVVTGATKKKEREKIITDFKEGRIKVLANVGVLTTGFDYPELDTVVMARPTMSLAMWYQIVGRAIRPFEGKDGWIVDLGDNLKRFGKVDDLKLQMNKPGEYFISGVVGGYQKQLTNTYFT</sequence>
<dbReference type="GeneID" id="72466860"/>
<dbReference type="SMART" id="SM00487">
    <property type="entry name" value="DEXDc"/>
    <property type="match status" value="1"/>
</dbReference>
<dbReference type="PANTHER" id="PTHR47396">
    <property type="entry name" value="TYPE I RESTRICTION ENZYME ECOKI R PROTEIN"/>
    <property type="match status" value="1"/>
</dbReference>
<dbReference type="GO" id="GO:0016787">
    <property type="term" value="F:hydrolase activity"/>
    <property type="evidence" value="ECO:0007669"/>
    <property type="project" value="InterPro"/>
</dbReference>
<dbReference type="PANTHER" id="PTHR47396:SF1">
    <property type="entry name" value="ATP-DEPENDENT HELICASE IRC3-RELATED"/>
    <property type="match status" value="1"/>
</dbReference>
<reference evidence="3" key="1">
    <citation type="journal article" date="2022" name="Int. J. Syst. Evol. Microbiol.">
        <title>Prevotella lacticifex sp. nov., isolated from the rumen of cows.</title>
        <authorList>
            <person name="Shinkai T."/>
            <person name="Ikeyama N."/>
            <person name="Kumagai M."/>
            <person name="Ohmori H."/>
            <person name="Sakamoto M."/>
            <person name="Ohkuma M."/>
            <person name="Mitsumori M."/>
        </authorList>
    </citation>
    <scope>NUCLEOTIDE SEQUENCE</scope>
    <source>
        <strain evidence="3">R5076</strain>
    </source>
</reference>
<dbReference type="GO" id="GO:0005829">
    <property type="term" value="C:cytosol"/>
    <property type="evidence" value="ECO:0007669"/>
    <property type="project" value="TreeGrafter"/>
</dbReference>
<evidence type="ECO:0008006" key="5">
    <source>
        <dbReference type="Google" id="ProtNLM"/>
    </source>
</evidence>
<dbReference type="InterPro" id="IPR050742">
    <property type="entry name" value="Helicase_Restrict-Modif_Enz"/>
</dbReference>
<organism evidence="3 4">
    <name type="scientific">Prevotella lacticifex</name>
    <dbReference type="NCBI Taxonomy" id="2854755"/>
    <lineage>
        <taxon>Bacteria</taxon>
        <taxon>Pseudomonadati</taxon>
        <taxon>Bacteroidota</taxon>
        <taxon>Bacteroidia</taxon>
        <taxon>Bacteroidales</taxon>
        <taxon>Prevotellaceae</taxon>
        <taxon>Prevotella</taxon>
    </lineage>
</organism>
<dbReference type="Gene3D" id="3.40.50.300">
    <property type="entry name" value="P-loop containing nucleotide triphosphate hydrolases"/>
    <property type="match status" value="2"/>
</dbReference>
<dbReference type="Proteomes" id="UP000825483">
    <property type="component" value="Unassembled WGS sequence"/>
</dbReference>
<dbReference type="GO" id="GO:0005524">
    <property type="term" value="F:ATP binding"/>
    <property type="evidence" value="ECO:0007669"/>
    <property type="project" value="InterPro"/>
</dbReference>
<protein>
    <recommendedName>
        <fullName evidence="5">DEAD/DEAH box helicase</fullName>
    </recommendedName>
</protein>
<dbReference type="AlphaFoldDB" id="A0A9R1CAM0"/>
<dbReference type="InterPro" id="IPR027417">
    <property type="entry name" value="P-loop_NTPase"/>
</dbReference>
<keyword evidence="4" id="KW-1185">Reference proteome</keyword>
<dbReference type="InterPro" id="IPR001650">
    <property type="entry name" value="Helicase_C-like"/>
</dbReference>
<feature type="domain" description="Helicase C-terminal" evidence="2">
    <location>
        <begin position="268"/>
        <end position="423"/>
    </location>
</feature>
<dbReference type="Pfam" id="PF04851">
    <property type="entry name" value="ResIII"/>
    <property type="match status" value="1"/>
</dbReference>
<evidence type="ECO:0000313" key="4">
    <source>
        <dbReference type="Proteomes" id="UP000825483"/>
    </source>
</evidence>
<dbReference type="SMART" id="SM00490">
    <property type="entry name" value="HELICc"/>
    <property type="match status" value="1"/>
</dbReference>